<evidence type="ECO:0000313" key="3">
    <source>
        <dbReference type="Proteomes" id="UP000030651"/>
    </source>
</evidence>
<organism evidence="2 3">
    <name type="scientific">Pestalotiopsis fici (strain W106-1 / CGMCC3.15140)</name>
    <dbReference type="NCBI Taxonomy" id="1229662"/>
    <lineage>
        <taxon>Eukaryota</taxon>
        <taxon>Fungi</taxon>
        <taxon>Dikarya</taxon>
        <taxon>Ascomycota</taxon>
        <taxon>Pezizomycotina</taxon>
        <taxon>Sordariomycetes</taxon>
        <taxon>Xylariomycetidae</taxon>
        <taxon>Amphisphaeriales</taxon>
        <taxon>Sporocadaceae</taxon>
        <taxon>Pestalotiopsis</taxon>
    </lineage>
</organism>
<dbReference type="InParanoid" id="W3WHM5"/>
<name>W3WHM5_PESFW</name>
<accession>W3WHM5</accession>
<reference evidence="3" key="1">
    <citation type="journal article" date="2015" name="BMC Genomics">
        <title>Genomic and transcriptomic analysis of the endophytic fungus Pestalotiopsis fici reveals its lifestyle and high potential for synthesis of natural products.</title>
        <authorList>
            <person name="Wang X."/>
            <person name="Zhang X."/>
            <person name="Liu L."/>
            <person name="Xiang M."/>
            <person name="Wang W."/>
            <person name="Sun X."/>
            <person name="Che Y."/>
            <person name="Guo L."/>
            <person name="Liu G."/>
            <person name="Guo L."/>
            <person name="Wang C."/>
            <person name="Yin W.B."/>
            <person name="Stadler M."/>
            <person name="Zhang X."/>
            <person name="Liu X."/>
        </authorList>
    </citation>
    <scope>NUCLEOTIDE SEQUENCE [LARGE SCALE GENOMIC DNA]</scope>
    <source>
        <strain evidence="3">W106-1 / CGMCC3.15140</strain>
    </source>
</reference>
<protein>
    <submittedName>
        <fullName evidence="2">Uncharacterized protein</fullName>
    </submittedName>
</protein>
<keyword evidence="1" id="KW-1133">Transmembrane helix</keyword>
<keyword evidence="3" id="KW-1185">Reference proteome</keyword>
<gene>
    <name evidence="2" type="ORF">PFICI_15040</name>
</gene>
<dbReference type="Proteomes" id="UP000030651">
    <property type="component" value="Unassembled WGS sequence"/>
</dbReference>
<dbReference type="AlphaFoldDB" id="W3WHM5"/>
<keyword evidence="1" id="KW-0812">Transmembrane</keyword>
<dbReference type="KEGG" id="pfy:PFICI_15040"/>
<feature type="transmembrane region" description="Helical" evidence="1">
    <location>
        <begin position="182"/>
        <end position="201"/>
    </location>
</feature>
<sequence length="204" mass="22626">MATNVQRWVCRDKPACSKLKYLRDIVPENMRKVKSVDGGLHFVTSGAVRFADQPDRIAGAIPSLLAPMLAQAALRHDIDENGATLKSFLQNWSKHSVLLDMTLEDEAAIRSKLKGINHDYPMNQLFAKKPSLMPKALPTWHAESTTVKISGDVIVVVFKDNDGVNLMRVSVDATKLETPFDFGPLVLMLLILVVVVVVSPYEDM</sequence>
<dbReference type="GeneID" id="19280053"/>
<keyword evidence="1" id="KW-0472">Membrane</keyword>
<evidence type="ECO:0000256" key="1">
    <source>
        <dbReference type="SAM" id="Phobius"/>
    </source>
</evidence>
<dbReference type="HOGENOM" id="CLU_1343672_0_0_1"/>
<dbReference type="RefSeq" id="XP_007841812.1">
    <property type="nucleotide sequence ID" value="XM_007843621.1"/>
</dbReference>
<dbReference type="EMBL" id="KI912122">
    <property type="protein sequence ID" value="ETS73435.1"/>
    <property type="molecule type" value="Genomic_DNA"/>
</dbReference>
<evidence type="ECO:0000313" key="2">
    <source>
        <dbReference type="EMBL" id="ETS73435.1"/>
    </source>
</evidence>
<proteinExistence type="predicted"/>